<dbReference type="SUPFAM" id="SSF54534">
    <property type="entry name" value="FKBP-like"/>
    <property type="match status" value="1"/>
</dbReference>
<dbReference type="PROSITE" id="PS50059">
    <property type="entry name" value="FKBP_PPIASE"/>
    <property type="match status" value="1"/>
</dbReference>
<sequence length="249" mass="27712">MCTPGIVSLSKQAWIGCQVPQIRYIDEEMIGRMHICTNFVDTYNYHSIGLHHRGKISRREILLATMKFVDTYNCQSIGLEHRGKISRREILLTTTGIGSAFSLVDCTSAGPYPSMEELAITRDYKTPSGVKIEDIVEGDGLPAREGDTVELNYVCRRSNGYFVYSTVDQLSGESKPVTLSLGDKQIISGLKEVLVGMKAGGKRRAFIPPNVGYTSENLEPQPPEFGPRRSLLSHMKEPLVFEVQVLKVL</sequence>
<evidence type="ECO:0000256" key="2">
    <source>
        <dbReference type="ARBA" id="ARBA00013194"/>
    </source>
</evidence>
<dbReference type="InterPro" id="IPR046357">
    <property type="entry name" value="PPIase_dom_sf"/>
</dbReference>
<dbReference type="Pfam" id="PF00254">
    <property type="entry name" value="FKBP_C"/>
    <property type="match status" value="1"/>
</dbReference>
<evidence type="ECO:0000259" key="6">
    <source>
        <dbReference type="PROSITE" id="PS50059"/>
    </source>
</evidence>
<evidence type="ECO:0000256" key="1">
    <source>
        <dbReference type="ARBA" id="ARBA00000971"/>
    </source>
</evidence>
<evidence type="ECO:0000256" key="3">
    <source>
        <dbReference type="ARBA" id="ARBA00023110"/>
    </source>
</evidence>
<dbReference type="PANTHER" id="PTHR43811:SF26">
    <property type="entry name" value="PEPTIDYL-PROLYL CIS-TRANS ISOMERASE FKBP16-1, CHLOROPLASTIC"/>
    <property type="match status" value="1"/>
</dbReference>
<comment type="catalytic activity">
    <reaction evidence="1 5">
        <text>[protein]-peptidylproline (omega=180) = [protein]-peptidylproline (omega=0)</text>
        <dbReference type="Rhea" id="RHEA:16237"/>
        <dbReference type="Rhea" id="RHEA-COMP:10747"/>
        <dbReference type="Rhea" id="RHEA-COMP:10748"/>
        <dbReference type="ChEBI" id="CHEBI:83833"/>
        <dbReference type="ChEBI" id="CHEBI:83834"/>
        <dbReference type="EC" id="5.2.1.8"/>
    </reaction>
</comment>
<dbReference type="PANTHER" id="PTHR43811">
    <property type="entry name" value="FKBP-TYPE PEPTIDYL-PROLYL CIS-TRANS ISOMERASE FKPA"/>
    <property type="match status" value="1"/>
</dbReference>
<evidence type="ECO:0000256" key="4">
    <source>
        <dbReference type="ARBA" id="ARBA00023235"/>
    </source>
</evidence>
<accession>A9NN53</accession>
<reference evidence="7" key="1">
    <citation type="journal article" date="2008" name="BMC Genomics">
        <title>A conifer genomics resource of 200,000 spruce (Picea spp.) ESTs and 6,464 high-quality, sequence-finished full-length cDNAs for Sitka spruce (Picea sitchensis).</title>
        <authorList>
            <person name="Ralph S.G."/>
            <person name="Chun H.J."/>
            <person name="Kolosova N."/>
            <person name="Cooper D."/>
            <person name="Oddy C."/>
            <person name="Ritland C.E."/>
            <person name="Kirkpatrick R."/>
            <person name="Moore R."/>
            <person name="Barber S."/>
            <person name="Holt R.A."/>
            <person name="Jones S.J."/>
            <person name="Marra M.A."/>
            <person name="Douglas C.J."/>
            <person name="Ritland K."/>
            <person name="Bohlmann J."/>
        </authorList>
    </citation>
    <scope>NUCLEOTIDE SEQUENCE</scope>
    <source>
        <tissue evidence="7">Green portion of the leader tissue</tissue>
    </source>
</reference>
<evidence type="ECO:0000313" key="7">
    <source>
        <dbReference type="EMBL" id="ABK22064.1"/>
    </source>
</evidence>
<keyword evidence="4 5" id="KW-0413">Isomerase</keyword>
<name>A9NN53_PICSI</name>
<dbReference type="EC" id="5.2.1.8" evidence="2 5"/>
<dbReference type="InterPro" id="IPR001179">
    <property type="entry name" value="PPIase_FKBP_dom"/>
</dbReference>
<dbReference type="GO" id="GO:0003755">
    <property type="term" value="F:peptidyl-prolyl cis-trans isomerase activity"/>
    <property type="evidence" value="ECO:0007669"/>
    <property type="project" value="UniProtKB-KW"/>
</dbReference>
<dbReference type="OMA" id="QSIGLEH"/>
<feature type="domain" description="PPIase FKBP-type" evidence="6">
    <location>
        <begin position="146"/>
        <end position="249"/>
    </location>
</feature>
<dbReference type="Gene3D" id="3.10.50.40">
    <property type="match status" value="1"/>
</dbReference>
<dbReference type="AlphaFoldDB" id="A9NN53"/>
<organism evidence="7">
    <name type="scientific">Picea sitchensis</name>
    <name type="common">Sitka spruce</name>
    <name type="synonym">Pinus sitchensis</name>
    <dbReference type="NCBI Taxonomy" id="3332"/>
    <lineage>
        <taxon>Eukaryota</taxon>
        <taxon>Viridiplantae</taxon>
        <taxon>Streptophyta</taxon>
        <taxon>Embryophyta</taxon>
        <taxon>Tracheophyta</taxon>
        <taxon>Spermatophyta</taxon>
        <taxon>Pinopsida</taxon>
        <taxon>Pinidae</taxon>
        <taxon>Conifers I</taxon>
        <taxon>Pinales</taxon>
        <taxon>Pinaceae</taxon>
        <taxon>Picea</taxon>
    </lineage>
</organism>
<protein>
    <recommendedName>
        <fullName evidence="2 5">peptidylprolyl isomerase</fullName>
        <ecNumber evidence="2 5">5.2.1.8</ecNumber>
    </recommendedName>
</protein>
<dbReference type="EMBL" id="EF082710">
    <property type="protein sequence ID" value="ABK22064.1"/>
    <property type="molecule type" value="mRNA"/>
</dbReference>
<evidence type="ECO:0000256" key="5">
    <source>
        <dbReference type="PROSITE-ProRule" id="PRU00277"/>
    </source>
</evidence>
<keyword evidence="3 5" id="KW-0697">Rotamase</keyword>
<proteinExistence type="evidence at transcript level"/>